<evidence type="ECO:0000313" key="2">
    <source>
        <dbReference type="EMBL" id="MEJ5975106.1"/>
    </source>
</evidence>
<evidence type="ECO:0000256" key="1">
    <source>
        <dbReference type="SAM" id="Phobius"/>
    </source>
</evidence>
<accession>A0ABU8RQ65</accession>
<sequence length="77" mass="7728">MAEDRTVIVETPSRGGGSGWVIALVLVVALVVGIVFFSRMSDSEAVKDNAVANAAANVGDAAKDVGSAAKDVANPAK</sequence>
<dbReference type="Proteomes" id="UP001361239">
    <property type="component" value="Unassembled WGS sequence"/>
</dbReference>
<dbReference type="RefSeq" id="WP_339585076.1">
    <property type="nucleotide sequence ID" value="NZ_JBBHJZ010000001.1"/>
</dbReference>
<keyword evidence="3" id="KW-1185">Reference proteome</keyword>
<feature type="transmembrane region" description="Helical" evidence="1">
    <location>
        <begin position="20"/>
        <end position="37"/>
    </location>
</feature>
<protein>
    <submittedName>
        <fullName evidence="2">Uncharacterized protein</fullName>
    </submittedName>
</protein>
<comment type="caution">
    <text evidence="2">The sequence shown here is derived from an EMBL/GenBank/DDBJ whole genome shotgun (WGS) entry which is preliminary data.</text>
</comment>
<evidence type="ECO:0000313" key="3">
    <source>
        <dbReference type="Proteomes" id="UP001361239"/>
    </source>
</evidence>
<keyword evidence="1" id="KW-0472">Membrane</keyword>
<keyword evidence="1" id="KW-1133">Transmembrane helix</keyword>
<keyword evidence="1" id="KW-0812">Transmembrane</keyword>
<reference evidence="2 3" key="1">
    <citation type="submission" date="2024-03" db="EMBL/GenBank/DDBJ databases">
        <authorList>
            <person name="Jo J.-H."/>
        </authorList>
    </citation>
    <scope>NUCLEOTIDE SEQUENCE [LARGE SCALE GENOMIC DNA]</scope>
    <source>
        <strain evidence="2 3">PS1R-30</strain>
    </source>
</reference>
<organism evidence="2 3">
    <name type="scientific">Novosphingobium anseongense</name>
    <dbReference type="NCBI Taxonomy" id="3133436"/>
    <lineage>
        <taxon>Bacteria</taxon>
        <taxon>Pseudomonadati</taxon>
        <taxon>Pseudomonadota</taxon>
        <taxon>Alphaproteobacteria</taxon>
        <taxon>Sphingomonadales</taxon>
        <taxon>Sphingomonadaceae</taxon>
        <taxon>Novosphingobium</taxon>
    </lineage>
</organism>
<dbReference type="EMBL" id="JBBHJZ010000001">
    <property type="protein sequence ID" value="MEJ5975106.1"/>
    <property type="molecule type" value="Genomic_DNA"/>
</dbReference>
<proteinExistence type="predicted"/>
<name>A0ABU8RQ65_9SPHN</name>
<gene>
    <name evidence="2" type="ORF">WG901_00535</name>
</gene>